<dbReference type="PROSITE" id="PS01063">
    <property type="entry name" value="SIGMA70_ECF"/>
    <property type="match status" value="1"/>
</dbReference>
<dbReference type="KEGG" id="sgn:SGRA_2470"/>
<protein>
    <recommendedName>
        <fullName evidence="6">RNA polymerase sigma factor</fullName>
    </recommendedName>
</protein>
<dbReference type="SUPFAM" id="SSF88659">
    <property type="entry name" value="Sigma3 and sigma4 domains of RNA polymerase sigma factors"/>
    <property type="match status" value="1"/>
</dbReference>
<dbReference type="InterPro" id="IPR007627">
    <property type="entry name" value="RNA_pol_sigma70_r2"/>
</dbReference>
<keyword evidence="2 6" id="KW-0805">Transcription regulation</keyword>
<evidence type="ECO:0000259" key="8">
    <source>
        <dbReference type="Pfam" id="PF08281"/>
    </source>
</evidence>
<dbReference type="InterPro" id="IPR014284">
    <property type="entry name" value="RNA_pol_sigma-70_dom"/>
</dbReference>
<dbReference type="Pfam" id="PF08281">
    <property type="entry name" value="Sigma70_r4_2"/>
    <property type="match status" value="1"/>
</dbReference>
<dbReference type="PANTHER" id="PTHR43133">
    <property type="entry name" value="RNA POLYMERASE ECF-TYPE SIGMA FACTO"/>
    <property type="match status" value="1"/>
</dbReference>
<feature type="domain" description="RNA polymerase sigma factor 70 region 4 type 2" evidence="8">
    <location>
        <begin position="133"/>
        <end position="185"/>
    </location>
</feature>
<feature type="domain" description="RNA polymerase sigma-70 region 2" evidence="7">
    <location>
        <begin position="38"/>
        <end position="105"/>
    </location>
</feature>
<dbReference type="NCBIfam" id="TIGR02937">
    <property type="entry name" value="sigma70-ECF"/>
    <property type="match status" value="1"/>
</dbReference>
<evidence type="ECO:0000256" key="2">
    <source>
        <dbReference type="ARBA" id="ARBA00023015"/>
    </source>
</evidence>
<dbReference type="HOGENOM" id="CLU_047691_3_0_10"/>
<dbReference type="InterPro" id="IPR000838">
    <property type="entry name" value="RNA_pol_sigma70_ECF_CS"/>
</dbReference>
<evidence type="ECO:0000256" key="6">
    <source>
        <dbReference type="RuleBase" id="RU000716"/>
    </source>
</evidence>
<name>H6L5I2_SAPGL</name>
<dbReference type="Pfam" id="PF04542">
    <property type="entry name" value="Sigma70_r2"/>
    <property type="match status" value="1"/>
</dbReference>
<dbReference type="SUPFAM" id="SSF88946">
    <property type="entry name" value="Sigma2 domain of RNA polymerase sigma factors"/>
    <property type="match status" value="1"/>
</dbReference>
<dbReference type="STRING" id="984262.SGRA_2470"/>
<proteinExistence type="inferred from homology"/>
<comment type="similarity">
    <text evidence="1 6">Belongs to the sigma-70 factor family. ECF subfamily.</text>
</comment>
<reference evidence="9 10" key="1">
    <citation type="journal article" date="2012" name="Stand. Genomic Sci.">
        <title>Complete genome sequencing and analysis of Saprospira grandis str. Lewin, a predatory marine bacterium.</title>
        <authorList>
            <person name="Saw J.H."/>
            <person name="Yuryev A."/>
            <person name="Kanbe M."/>
            <person name="Hou S."/>
            <person name="Young A.G."/>
            <person name="Aizawa S."/>
            <person name="Alam M."/>
        </authorList>
    </citation>
    <scope>NUCLEOTIDE SEQUENCE [LARGE SCALE GENOMIC DNA]</scope>
    <source>
        <strain evidence="9 10">Lewin</strain>
    </source>
</reference>
<dbReference type="PANTHER" id="PTHR43133:SF51">
    <property type="entry name" value="RNA POLYMERASE SIGMA FACTOR"/>
    <property type="match status" value="1"/>
</dbReference>
<dbReference type="InterPro" id="IPR039425">
    <property type="entry name" value="RNA_pol_sigma-70-like"/>
</dbReference>
<dbReference type="Gene3D" id="1.10.10.10">
    <property type="entry name" value="Winged helix-like DNA-binding domain superfamily/Winged helix DNA-binding domain"/>
    <property type="match status" value="1"/>
</dbReference>
<dbReference type="InterPro" id="IPR013249">
    <property type="entry name" value="RNA_pol_sigma70_r4_t2"/>
</dbReference>
<evidence type="ECO:0000256" key="1">
    <source>
        <dbReference type="ARBA" id="ARBA00010641"/>
    </source>
</evidence>
<evidence type="ECO:0000256" key="3">
    <source>
        <dbReference type="ARBA" id="ARBA00023082"/>
    </source>
</evidence>
<dbReference type="GO" id="GO:0016987">
    <property type="term" value="F:sigma factor activity"/>
    <property type="evidence" value="ECO:0007669"/>
    <property type="project" value="UniProtKB-KW"/>
</dbReference>
<accession>H6L5I2</accession>
<dbReference type="GO" id="GO:0006352">
    <property type="term" value="P:DNA-templated transcription initiation"/>
    <property type="evidence" value="ECO:0007669"/>
    <property type="project" value="InterPro"/>
</dbReference>
<organism evidence="9 10">
    <name type="scientific">Saprospira grandis (strain Lewin)</name>
    <dbReference type="NCBI Taxonomy" id="984262"/>
    <lineage>
        <taxon>Bacteria</taxon>
        <taxon>Pseudomonadati</taxon>
        <taxon>Bacteroidota</taxon>
        <taxon>Saprospiria</taxon>
        <taxon>Saprospirales</taxon>
        <taxon>Saprospiraceae</taxon>
        <taxon>Saprospira</taxon>
    </lineage>
</organism>
<evidence type="ECO:0000259" key="7">
    <source>
        <dbReference type="Pfam" id="PF04542"/>
    </source>
</evidence>
<dbReference type="RefSeq" id="WP_015692811.1">
    <property type="nucleotide sequence ID" value="NC_016940.1"/>
</dbReference>
<dbReference type="GO" id="GO:0003677">
    <property type="term" value="F:DNA binding"/>
    <property type="evidence" value="ECO:0007669"/>
    <property type="project" value="UniProtKB-KW"/>
</dbReference>
<gene>
    <name evidence="9" type="primary">rpoE</name>
    <name evidence="9" type="ordered locus">SGRA_2470</name>
</gene>
<keyword evidence="4 6" id="KW-0238">DNA-binding</keyword>
<evidence type="ECO:0000313" key="10">
    <source>
        <dbReference type="Proteomes" id="UP000007519"/>
    </source>
</evidence>
<dbReference type="CDD" id="cd06171">
    <property type="entry name" value="Sigma70_r4"/>
    <property type="match status" value="1"/>
</dbReference>
<sequence length="192" mass="22873">MNKMKMALEESSYLQPEEQELLQQLQMPLSFERAFSQLVQQYQERLYWHLRGMLGPHEEADEVLQNTFIKVYKGIDKFRGQSKLYTWLYRIATNEALSHLRKRKRHRTESLELLDHQAPAQADSYLPAEDIQNLLQEAIALLPDRQRQVFLLRYYDEMPYQDMAEILELSVGSLKASYHHAVKKIENYIKQQ</sequence>
<dbReference type="InterPro" id="IPR013325">
    <property type="entry name" value="RNA_pol_sigma_r2"/>
</dbReference>
<dbReference type="AlphaFoldDB" id="H6L5I2"/>
<evidence type="ECO:0000256" key="5">
    <source>
        <dbReference type="ARBA" id="ARBA00023163"/>
    </source>
</evidence>
<dbReference type="EMBL" id="CP002831">
    <property type="protein sequence ID" value="AFC25198.1"/>
    <property type="molecule type" value="Genomic_DNA"/>
</dbReference>
<keyword evidence="3 6" id="KW-0731">Sigma factor</keyword>
<dbReference type="eggNOG" id="COG1595">
    <property type="taxonomic scope" value="Bacteria"/>
</dbReference>
<dbReference type="InterPro" id="IPR036388">
    <property type="entry name" value="WH-like_DNA-bd_sf"/>
</dbReference>
<keyword evidence="10" id="KW-1185">Reference proteome</keyword>
<dbReference type="Gene3D" id="1.10.1740.10">
    <property type="match status" value="1"/>
</dbReference>
<dbReference type="OrthoDB" id="9780326at2"/>
<keyword evidence="5 6" id="KW-0804">Transcription</keyword>
<dbReference type="InterPro" id="IPR013324">
    <property type="entry name" value="RNA_pol_sigma_r3/r4-like"/>
</dbReference>
<evidence type="ECO:0000256" key="4">
    <source>
        <dbReference type="ARBA" id="ARBA00023125"/>
    </source>
</evidence>
<evidence type="ECO:0000313" key="9">
    <source>
        <dbReference type="EMBL" id="AFC25198.1"/>
    </source>
</evidence>
<dbReference type="Proteomes" id="UP000007519">
    <property type="component" value="Chromosome"/>
</dbReference>